<dbReference type="AlphaFoldDB" id="A0AAJ0HRU0"/>
<protein>
    <submittedName>
        <fullName evidence="2">Uncharacterized protein</fullName>
    </submittedName>
</protein>
<dbReference type="PANTHER" id="PTHR36205">
    <property type="entry name" value="CHROMOSOME 19, WHOLE GENOME SHOTGUN SEQUENCE"/>
    <property type="match status" value="1"/>
</dbReference>
<comment type="caution">
    <text evidence="2">The sequence shown here is derived from an EMBL/GenBank/DDBJ whole genome shotgun (WGS) entry which is preliminary data.</text>
</comment>
<sequence length="648" mass="73859">IERQEKLLREKKSQFEKEAKDLQSAPGAGAIYGNTLESLVDKNDRLRVQEEVLTPAKNATSFTTDHPYVFNPYPDYNSIAWRSQNAEYVPCAGPTGTEEADIMAFKGHPRNLPAPGFGSYRVLGIDQNLCFERETRLGRYGMIPTVDRTGQGVGWEQVNWGELQHQCRERNKARFASGGPRNAYVGSVGSVFPSQDEAGLREVPFQGQKRRRVRQLGSKTNGTERRTKPTTPKAREPRTALLLRSYTGRQYSDNDKQVIRSLITELSLRSGGEYDVFLFVNVKEETNIWEGEDAYQQVVRSQIPQEFWNITVLWDDQSVKRVYKSLTPKALKVHNGQFLSVQIFMQEHREFDYVWNWEMDSRVIGHHYDFLTKLAEFGRKQPRRGLWERNERFYIPSVHGGYDTDFRTATDQMHVGDSVWGPPRIPFINPIGPKPPVATPEEDEFQWGVGEEADIITLSPMFNPVNSNWILGSQVWGYRARGFPWGNLPRRASIITQVRLSRTLIDIMHAENLRGNHLGSEMVSPTVALLHGLKAVHAPIPVFFDRPWDGARLAHWFNGGPRGVSGSFGSAMGWGQEGRFQGATWYFRAVPPQRMYNNWMGYEDTEIGGPEWEAVHGRACLPTMLLHPVKEVRPTEKGTSSDSRLPYN</sequence>
<organism evidence="2 3">
    <name type="scientific">Lasiosphaeria hispida</name>
    <dbReference type="NCBI Taxonomy" id="260671"/>
    <lineage>
        <taxon>Eukaryota</taxon>
        <taxon>Fungi</taxon>
        <taxon>Dikarya</taxon>
        <taxon>Ascomycota</taxon>
        <taxon>Pezizomycotina</taxon>
        <taxon>Sordariomycetes</taxon>
        <taxon>Sordariomycetidae</taxon>
        <taxon>Sordariales</taxon>
        <taxon>Lasiosphaeriaceae</taxon>
        <taxon>Lasiosphaeria</taxon>
    </lineage>
</organism>
<dbReference type="PANTHER" id="PTHR36205:SF2">
    <property type="entry name" value="MAJOR FACILITATOR SUPERFAMILY TRANSPORTER"/>
    <property type="match status" value="1"/>
</dbReference>
<keyword evidence="3" id="KW-1185">Reference proteome</keyword>
<feature type="non-terminal residue" evidence="2">
    <location>
        <position position="1"/>
    </location>
</feature>
<reference evidence="2" key="1">
    <citation type="journal article" date="2023" name="Mol. Phylogenet. Evol.">
        <title>Genome-scale phylogeny and comparative genomics of the fungal order Sordariales.</title>
        <authorList>
            <person name="Hensen N."/>
            <person name="Bonometti L."/>
            <person name="Westerberg I."/>
            <person name="Brannstrom I.O."/>
            <person name="Guillou S."/>
            <person name="Cros-Aarteil S."/>
            <person name="Calhoun S."/>
            <person name="Haridas S."/>
            <person name="Kuo A."/>
            <person name="Mondo S."/>
            <person name="Pangilinan J."/>
            <person name="Riley R."/>
            <person name="LaButti K."/>
            <person name="Andreopoulos B."/>
            <person name="Lipzen A."/>
            <person name="Chen C."/>
            <person name="Yan M."/>
            <person name="Daum C."/>
            <person name="Ng V."/>
            <person name="Clum A."/>
            <person name="Steindorff A."/>
            <person name="Ohm R.A."/>
            <person name="Martin F."/>
            <person name="Silar P."/>
            <person name="Natvig D.O."/>
            <person name="Lalanne C."/>
            <person name="Gautier V."/>
            <person name="Ament-Velasquez S.L."/>
            <person name="Kruys A."/>
            <person name="Hutchinson M.I."/>
            <person name="Powell A.J."/>
            <person name="Barry K."/>
            <person name="Miller A.N."/>
            <person name="Grigoriev I.V."/>
            <person name="Debuchy R."/>
            <person name="Gladieux P."/>
            <person name="Hiltunen Thoren M."/>
            <person name="Johannesson H."/>
        </authorList>
    </citation>
    <scope>NUCLEOTIDE SEQUENCE</scope>
    <source>
        <strain evidence="2">CBS 955.72</strain>
    </source>
</reference>
<gene>
    <name evidence="2" type="ORF">B0T25DRAFT_601400</name>
</gene>
<dbReference type="EMBL" id="JAUIQD010000002">
    <property type="protein sequence ID" value="KAK3360070.1"/>
    <property type="molecule type" value="Genomic_DNA"/>
</dbReference>
<feature type="compositionally biased region" description="Basic and acidic residues" evidence="1">
    <location>
        <begin position="222"/>
        <end position="235"/>
    </location>
</feature>
<dbReference type="Proteomes" id="UP001275084">
    <property type="component" value="Unassembled WGS sequence"/>
</dbReference>
<feature type="region of interest" description="Disordered" evidence="1">
    <location>
        <begin position="210"/>
        <end position="235"/>
    </location>
</feature>
<reference evidence="2" key="2">
    <citation type="submission" date="2023-06" db="EMBL/GenBank/DDBJ databases">
        <authorList>
            <consortium name="Lawrence Berkeley National Laboratory"/>
            <person name="Haridas S."/>
            <person name="Hensen N."/>
            <person name="Bonometti L."/>
            <person name="Westerberg I."/>
            <person name="Brannstrom I.O."/>
            <person name="Guillou S."/>
            <person name="Cros-Aarteil S."/>
            <person name="Calhoun S."/>
            <person name="Kuo A."/>
            <person name="Mondo S."/>
            <person name="Pangilinan J."/>
            <person name="Riley R."/>
            <person name="Labutti K."/>
            <person name="Andreopoulos B."/>
            <person name="Lipzen A."/>
            <person name="Chen C."/>
            <person name="Yanf M."/>
            <person name="Daum C."/>
            <person name="Ng V."/>
            <person name="Clum A."/>
            <person name="Steindorff A."/>
            <person name="Ohm R."/>
            <person name="Martin F."/>
            <person name="Silar P."/>
            <person name="Natvig D."/>
            <person name="Lalanne C."/>
            <person name="Gautier V."/>
            <person name="Ament-Velasquez S.L."/>
            <person name="Kruys A."/>
            <person name="Hutchinson M.I."/>
            <person name="Powell A.J."/>
            <person name="Barry K."/>
            <person name="Miller A.N."/>
            <person name="Grigoriev I.V."/>
            <person name="Debuchy R."/>
            <person name="Gladieux P."/>
            <person name="Thoren M.H."/>
            <person name="Johannesson H."/>
        </authorList>
    </citation>
    <scope>NUCLEOTIDE SEQUENCE</scope>
    <source>
        <strain evidence="2">CBS 955.72</strain>
    </source>
</reference>
<evidence type="ECO:0000313" key="2">
    <source>
        <dbReference type="EMBL" id="KAK3360070.1"/>
    </source>
</evidence>
<dbReference type="InterPro" id="IPR021822">
    <property type="entry name" value="DUF3405"/>
</dbReference>
<evidence type="ECO:0000256" key="1">
    <source>
        <dbReference type="SAM" id="MobiDB-lite"/>
    </source>
</evidence>
<proteinExistence type="predicted"/>
<dbReference type="Pfam" id="PF11885">
    <property type="entry name" value="DUF3405"/>
    <property type="match status" value="1"/>
</dbReference>
<name>A0AAJ0HRU0_9PEZI</name>
<evidence type="ECO:0000313" key="3">
    <source>
        <dbReference type="Proteomes" id="UP001275084"/>
    </source>
</evidence>
<accession>A0AAJ0HRU0</accession>